<protein>
    <recommendedName>
        <fullName evidence="3">Retrotransposon gag domain-containing protein</fullName>
    </recommendedName>
</protein>
<accession>A0AAV9MHC4</accession>
<sequence>MVESTTSDENAAVTRTADTIEGIEKNHNHTIYLHLSDTPGSILTSSKLGFILGTCRKSDYKPKLEGQWEKCSTFMLAWIMNTVSKELLKICTLHQGNSTVSGYFTKLRLLWDEFDALVPLHACNCDKFRIYVDHLQFLCLFTFLMGLDEVYNHARSQILMMNHLPSVSKAYAMIISDESQRMIAGSRLSKDAHESLVIYAGRGNQFMGKPLDSVMYPGNGRGAFSSMGDNSQVTDSMMYPGNGRGTYHDC</sequence>
<dbReference type="PANTHER" id="PTHR34222">
    <property type="entry name" value="GAG_PRE-INTEGRS DOMAIN-CONTAINING PROTEIN"/>
    <property type="match status" value="1"/>
</dbReference>
<evidence type="ECO:0008006" key="3">
    <source>
        <dbReference type="Google" id="ProtNLM"/>
    </source>
</evidence>
<comment type="caution">
    <text evidence="1">The sequence shown here is derived from an EMBL/GenBank/DDBJ whole genome shotgun (WGS) entry which is preliminary data.</text>
</comment>
<name>A0AAV9MHC4_9SOLN</name>
<dbReference type="PANTHER" id="PTHR34222:SF97">
    <property type="entry name" value="CATALYTIC REGION, PUTATIVE-RELATED"/>
    <property type="match status" value="1"/>
</dbReference>
<organism evidence="1 2">
    <name type="scientific">Solanum pinnatisectum</name>
    <name type="common">tansyleaf nightshade</name>
    <dbReference type="NCBI Taxonomy" id="50273"/>
    <lineage>
        <taxon>Eukaryota</taxon>
        <taxon>Viridiplantae</taxon>
        <taxon>Streptophyta</taxon>
        <taxon>Embryophyta</taxon>
        <taxon>Tracheophyta</taxon>
        <taxon>Spermatophyta</taxon>
        <taxon>Magnoliopsida</taxon>
        <taxon>eudicotyledons</taxon>
        <taxon>Gunneridae</taxon>
        <taxon>Pentapetalae</taxon>
        <taxon>asterids</taxon>
        <taxon>lamiids</taxon>
        <taxon>Solanales</taxon>
        <taxon>Solanaceae</taxon>
        <taxon>Solanoideae</taxon>
        <taxon>Solaneae</taxon>
        <taxon>Solanum</taxon>
    </lineage>
</organism>
<dbReference type="EMBL" id="JAWPEI010000001">
    <property type="protein sequence ID" value="KAK4736843.1"/>
    <property type="molecule type" value="Genomic_DNA"/>
</dbReference>
<reference evidence="1 2" key="1">
    <citation type="submission" date="2023-10" db="EMBL/GenBank/DDBJ databases">
        <title>Genome-Wide Identification Analysis in wild type Solanum Pinnatisectum Reveals Some Genes Defensing Phytophthora Infestans.</title>
        <authorList>
            <person name="Sun C."/>
        </authorList>
    </citation>
    <scope>NUCLEOTIDE SEQUENCE [LARGE SCALE GENOMIC DNA]</scope>
    <source>
        <strain evidence="1">LQN</strain>
        <tissue evidence="1">Leaf</tissue>
    </source>
</reference>
<keyword evidence="2" id="KW-1185">Reference proteome</keyword>
<gene>
    <name evidence="1" type="ORF">R3W88_000540</name>
</gene>
<dbReference type="AlphaFoldDB" id="A0AAV9MHC4"/>
<proteinExistence type="predicted"/>
<evidence type="ECO:0000313" key="1">
    <source>
        <dbReference type="EMBL" id="KAK4736843.1"/>
    </source>
</evidence>
<evidence type="ECO:0000313" key="2">
    <source>
        <dbReference type="Proteomes" id="UP001311915"/>
    </source>
</evidence>
<dbReference type="Proteomes" id="UP001311915">
    <property type="component" value="Unassembled WGS sequence"/>
</dbReference>